<comment type="similarity">
    <text evidence="4">Belongs to the flavoredoxin family.</text>
</comment>
<evidence type="ECO:0000259" key="5">
    <source>
        <dbReference type="Pfam" id="PF01613"/>
    </source>
</evidence>
<keyword evidence="2" id="KW-0285">Flavoprotein</keyword>
<protein>
    <submittedName>
        <fullName evidence="6">Flavin reductase family protein</fullName>
    </submittedName>
</protein>
<evidence type="ECO:0000256" key="3">
    <source>
        <dbReference type="ARBA" id="ARBA00022643"/>
    </source>
</evidence>
<proteinExistence type="inferred from homology"/>
<keyword evidence="3" id="KW-0288">FMN</keyword>
<keyword evidence="7" id="KW-1185">Reference proteome</keyword>
<evidence type="ECO:0000313" key="6">
    <source>
        <dbReference type="EMBL" id="MCG2590113.1"/>
    </source>
</evidence>
<dbReference type="EMBL" id="JAKLWS010000026">
    <property type="protein sequence ID" value="MCG2590113.1"/>
    <property type="molecule type" value="Genomic_DNA"/>
</dbReference>
<dbReference type="SUPFAM" id="SSF50475">
    <property type="entry name" value="FMN-binding split barrel"/>
    <property type="match status" value="1"/>
</dbReference>
<accession>A0ABS9KGZ1</accession>
<dbReference type="InterPro" id="IPR012349">
    <property type="entry name" value="Split_barrel_FMN-bd"/>
</dbReference>
<evidence type="ECO:0000256" key="2">
    <source>
        <dbReference type="ARBA" id="ARBA00022630"/>
    </source>
</evidence>
<dbReference type="InterPro" id="IPR002563">
    <property type="entry name" value="Flavin_Rdtase-like_dom"/>
</dbReference>
<dbReference type="PANTHER" id="PTHR33798">
    <property type="entry name" value="FLAVOPROTEIN OXYGENASE"/>
    <property type="match status" value="1"/>
</dbReference>
<dbReference type="Proteomes" id="UP001165366">
    <property type="component" value="Unassembled WGS sequence"/>
</dbReference>
<evidence type="ECO:0000256" key="1">
    <source>
        <dbReference type="ARBA" id="ARBA00001917"/>
    </source>
</evidence>
<name>A0ABS9KGZ1_9BACT</name>
<organism evidence="6 7">
    <name type="scientific">Rhodohalobacter sulfatireducens</name>
    <dbReference type="NCBI Taxonomy" id="2911366"/>
    <lineage>
        <taxon>Bacteria</taxon>
        <taxon>Pseudomonadati</taxon>
        <taxon>Balneolota</taxon>
        <taxon>Balneolia</taxon>
        <taxon>Balneolales</taxon>
        <taxon>Balneolaceae</taxon>
        <taxon>Rhodohalobacter</taxon>
    </lineage>
</organism>
<reference evidence="6" key="1">
    <citation type="submission" date="2022-01" db="EMBL/GenBank/DDBJ databases">
        <authorList>
            <person name="Wang Y."/>
        </authorList>
    </citation>
    <scope>NUCLEOTIDE SEQUENCE</scope>
    <source>
        <strain evidence="6">WB101</strain>
    </source>
</reference>
<feature type="domain" description="Flavin reductase like" evidence="5">
    <location>
        <begin position="32"/>
        <end position="166"/>
    </location>
</feature>
<comment type="caution">
    <text evidence="6">The sequence shown here is derived from an EMBL/GenBank/DDBJ whole genome shotgun (WGS) entry which is preliminary data.</text>
</comment>
<evidence type="ECO:0000313" key="7">
    <source>
        <dbReference type="Proteomes" id="UP001165366"/>
    </source>
</evidence>
<dbReference type="Pfam" id="PF01613">
    <property type="entry name" value="Flavin_Reduct"/>
    <property type="match status" value="1"/>
</dbReference>
<evidence type="ECO:0000256" key="4">
    <source>
        <dbReference type="ARBA" id="ARBA00038054"/>
    </source>
</evidence>
<comment type="cofactor">
    <cofactor evidence="1">
        <name>FMN</name>
        <dbReference type="ChEBI" id="CHEBI:58210"/>
    </cofactor>
</comment>
<reference evidence="6" key="2">
    <citation type="submission" date="2024-05" db="EMBL/GenBank/DDBJ databases">
        <title>Rhodohalobacter halophilus gen. nov., sp. nov., a moderately halophilic member of the family Balneolaceae.</title>
        <authorList>
            <person name="Xia J."/>
        </authorList>
    </citation>
    <scope>NUCLEOTIDE SEQUENCE</scope>
    <source>
        <strain evidence="6">WB101</strain>
    </source>
</reference>
<gene>
    <name evidence="6" type="ORF">L6773_16160</name>
</gene>
<sequence length="211" mass="23470">MESIYSKDIEKMDPVYRLHLINSVTGFKSANLIGSKSNDGIPNLAVFSSVTHLGSNPPMVGFFVRPGDSPPDTYRNILETKSYTINHIPANLTSKAHQTSAAYSFHHSEFEKIGLNEEYTDSVYAPYVKECTIKLGMAYRDHYPVSINGTVLIVGEIVELKIPKNLIETDGHIDLNEAETVTISGLDAYHRPKIIHRLEYATLKEASANKS</sequence>
<dbReference type="PANTHER" id="PTHR33798:SF5">
    <property type="entry name" value="FLAVIN REDUCTASE LIKE DOMAIN-CONTAINING PROTEIN"/>
    <property type="match status" value="1"/>
</dbReference>
<dbReference type="Gene3D" id="2.30.110.10">
    <property type="entry name" value="Electron Transport, Fmn-binding Protein, Chain A"/>
    <property type="match status" value="1"/>
</dbReference>
<dbReference type="RefSeq" id="WP_237855470.1">
    <property type="nucleotide sequence ID" value="NZ_JAKLWS010000026.1"/>
</dbReference>